<keyword evidence="3" id="KW-1185">Reference proteome</keyword>
<feature type="region of interest" description="Disordered" evidence="1">
    <location>
        <begin position="333"/>
        <end position="387"/>
    </location>
</feature>
<organism evidence="2 3">
    <name type="scientific">Rhododendron simsii</name>
    <name type="common">Sims's rhododendron</name>
    <dbReference type="NCBI Taxonomy" id="118357"/>
    <lineage>
        <taxon>Eukaryota</taxon>
        <taxon>Viridiplantae</taxon>
        <taxon>Streptophyta</taxon>
        <taxon>Embryophyta</taxon>
        <taxon>Tracheophyta</taxon>
        <taxon>Spermatophyta</taxon>
        <taxon>Magnoliopsida</taxon>
        <taxon>eudicotyledons</taxon>
        <taxon>Gunneridae</taxon>
        <taxon>Pentapetalae</taxon>
        <taxon>asterids</taxon>
        <taxon>Ericales</taxon>
        <taxon>Ericaceae</taxon>
        <taxon>Ericoideae</taxon>
        <taxon>Rhodoreae</taxon>
        <taxon>Rhododendron</taxon>
    </lineage>
</organism>
<accession>A0A834GCQ6</accession>
<reference evidence="2" key="1">
    <citation type="submission" date="2019-11" db="EMBL/GenBank/DDBJ databases">
        <authorList>
            <person name="Liu Y."/>
            <person name="Hou J."/>
            <person name="Li T.-Q."/>
            <person name="Guan C.-H."/>
            <person name="Wu X."/>
            <person name="Wu H.-Z."/>
            <person name="Ling F."/>
            <person name="Zhang R."/>
            <person name="Shi X.-G."/>
            <person name="Ren J.-P."/>
            <person name="Chen E.-F."/>
            <person name="Sun J.-M."/>
        </authorList>
    </citation>
    <scope>NUCLEOTIDE SEQUENCE</scope>
    <source>
        <strain evidence="2">Adult_tree_wgs_1</strain>
        <tissue evidence="2">Leaves</tissue>
    </source>
</reference>
<feature type="compositionally biased region" description="Basic residues" evidence="1">
    <location>
        <begin position="15"/>
        <end position="24"/>
    </location>
</feature>
<feature type="region of interest" description="Disordered" evidence="1">
    <location>
        <begin position="191"/>
        <end position="216"/>
    </location>
</feature>
<feature type="compositionally biased region" description="Basic and acidic residues" evidence="1">
    <location>
        <begin position="578"/>
        <end position="594"/>
    </location>
</feature>
<proteinExistence type="predicted"/>
<protein>
    <submittedName>
        <fullName evidence="2">Uncharacterized protein</fullName>
    </submittedName>
</protein>
<dbReference type="OrthoDB" id="1921902at2759"/>
<feature type="compositionally biased region" description="Low complexity" evidence="1">
    <location>
        <begin position="40"/>
        <end position="54"/>
    </location>
</feature>
<feature type="compositionally biased region" description="Polar residues" evidence="1">
    <location>
        <begin position="83"/>
        <end position="104"/>
    </location>
</feature>
<feature type="compositionally biased region" description="Polar residues" evidence="1">
    <location>
        <begin position="203"/>
        <end position="214"/>
    </location>
</feature>
<feature type="region of interest" description="Disordered" evidence="1">
    <location>
        <begin position="1"/>
        <end position="54"/>
    </location>
</feature>
<dbReference type="AlphaFoldDB" id="A0A834GCQ6"/>
<dbReference type="EMBL" id="WJXA01000009">
    <property type="protein sequence ID" value="KAF7131860.1"/>
    <property type="molecule type" value="Genomic_DNA"/>
</dbReference>
<evidence type="ECO:0000313" key="2">
    <source>
        <dbReference type="EMBL" id="KAF7131860.1"/>
    </source>
</evidence>
<dbReference type="Proteomes" id="UP000626092">
    <property type="component" value="Unassembled WGS sequence"/>
</dbReference>
<evidence type="ECO:0000256" key="1">
    <source>
        <dbReference type="SAM" id="MobiDB-lite"/>
    </source>
</evidence>
<gene>
    <name evidence="2" type="ORF">RHSIM_Rhsim09G0003400</name>
</gene>
<evidence type="ECO:0000313" key="3">
    <source>
        <dbReference type="Proteomes" id="UP000626092"/>
    </source>
</evidence>
<dbReference type="PANTHER" id="PTHR36022">
    <property type="entry name" value="GPI-ANCHORED ADHESIN-LIKE PROTEIN"/>
    <property type="match status" value="1"/>
</dbReference>
<sequence length="630" mass="68428">MLNRQLSSSSSKSKNEKKKNKKSPRSPLRDLNGIDCGRRSTCSIASSSSSSMSVVEVSRGCLRFLLPTSSASKRTPLGRSKPNKTTPKSAPNAKPSNPSFSFRSTKPLKENGPKPKSAKEKKLTKPPHFLQNGKKKPSSEAAQEPTVDESGESPNILQLPDSSVFVENSTPVGKLECGSGLVRAFDDELVEEDSNTKTDTNRTKTPPVQASVSPEIQCGPPSMLLVSAAATPACYGAGHIVSGVTDRRKCRAKGILTVGETDSNFAKANIFDNCDDVEICSKPRASLVPLPTEASMHWLLSPCDEDQKSDVENGLPRLRKLFGSTALQCISSPSSGHRLPCKGLENSSSTSASSRRRAGITLLSPSRSPAYHGTPNREALISREKRKHRYDLAREDSPFSVDSLGNGNVIQTPQSDLSSDRHVRLSWLNSHHRQNHDLGSGIDSLEEALLRASLSPKAQTSIWDSPGLNFQISDLISPTNSIDLTRYAKTWDKRASCTSNSSLGDMSQSHMRISWREGLVSRIFEMDEFDCCRCLSDDENDAIDCTYGKLKCSPNHELTVNAGSAAVHGDGFGSSHVFGHEPKSDGEPKEKFPEQRPNPCAESICIDGGGLFASADSDWTLCYKNQLFDL</sequence>
<comment type="caution">
    <text evidence="2">The sequence shown here is derived from an EMBL/GenBank/DDBJ whole genome shotgun (WGS) entry which is preliminary data.</text>
</comment>
<name>A0A834GCQ6_RHOSS</name>
<dbReference type="PANTHER" id="PTHR36022:SF1">
    <property type="entry name" value="GPI-ANCHORED ADHESIN-LIKE PROTEIN"/>
    <property type="match status" value="1"/>
</dbReference>
<feature type="compositionally biased region" description="Basic and acidic residues" evidence="1">
    <location>
        <begin position="107"/>
        <end position="123"/>
    </location>
</feature>
<feature type="region of interest" description="Disordered" evidence="1">
    <location>
        <begin position="66"/>
        <end position="161"/>
    </location>
</feature>
<feature type="region of interest" description="Disordered" evidence="1">
    <location>
        <begin position="577"/>
        <end position="596"/>
    </location>
</feature>